<dbReference type="Pfam" id="PF02604">
    <property type="entry name" value="PhdYeFM_antitox"/>
    <property type="match status" value="1"/>
</dbReference>
<name>A0A3N4GEF8_9LACT</name>
<evidence type="ECO:0000256" key="2">
    <source>
        <dbReference type="RuleBase" id="RU362080"/>
    </source>
</evidence>
<dbReference type="SUPFAM" id="SSF143120">
    <property type="entry name" value="YefM-like"/>
    <property type="match status" value="1"/>
</dbReference>
<proteinExistence type="inferred from homology"/>
<evidence type="ECO:0000313" key="3">
    <source>
        <dbReference type="EMBL" id="RPA60595.1"/>
    </source>
</evidence>
<organism evidence="3 4">
    <name type="scientific">Aerococcus agrisoli</name>
    <dbReference type="NCBI Taxonomy" id="2487350"/>
    <lineage>
        <taxon>Bacteria</taxon>
        <taxon>Bacillati</taxon>
        <taxon>Bacillota</taxon>
        <taxon>Bacilli</taxon>
        <taxon>Lactobacillales</taxon>
        <taxon>Aerococcaceae</taxon>
        <taxon>Aerococcus</taxon>
    </lineage>
</organism>
<dbReference type="InterPro" id="IPR036165">
    <property type="entry name" value="YefM-like_sf"/>
</dbReference>
<gene>
    <name evidence="3" type="ORF">EF384_04905</name>
</gene>
<dbReference type="InterPro" id="IPR006442">
    <property type="entry name" value="Antitoxin_Phd/YefM"/>
</dbReference>
<dbReference type="EMBL" id="RKMG01000012">
    <property type="protein sequence ID" value="RPA60595.1"/>
    <property type="molecule type" value="Genomic_DNA"/>
</dbReference>
<comment type="function">
    <text evidence="2">Antitoxin component of a type II toxin-antitoxin (TA) system.</text>
</comment>
<dbReference type="OrthoDB" id="2427986at2"/>
<dbReference type="AlphaFoldDB" id="A0A3N4GEF8"/>
<evidence type="ECO:0000256" key="1">
    <source>
        <dbReference type="ARBA" id="ARBA00009981"/>
    </source>
</evidence>
<comment type="caution">
    <text evidence="3">The sequence shown here is derived from an EMBL/GenBank/DDBJ whole genome shotgun (WGS) entry which is preliminary data.</text>
</comment>
<comment type="similarity">
    <text evidence="1 2">Belongs to the phD/YefM antitoxin family.</text>
</comment>
<dbReference type="NCBIfam" id="TIGR01552">
    <property type="entry name" value="phd_fam"/>
    <property type="match status" value="1"/>
</dbReference>
<keyword evidence="4" id="KW-1185">Reference proteome</keyword>
<sequence length="87" mass="10114">MSKIIMNPTAARKNFYQILKDVNKNQYEVEIISENKENDAVIISRANWNAIQETLFLQDNGVLDKVHERMKDNSGTTDIDDIDWDDL</sequence>
<dbReference type="Gene3D" id="3.40.1620.10">
    <property type="entry name" value="YefM-like domain"/>
    <property type="match status" value="1"/>
</dbReference>
<protein>
    <recommendedName>
        <fullName evidence="2">Antitoxin</fullName>
    </recommendedName>
</protein>
<dbReference type="Proteomes" id="UP000273977">
    <property type="component" value="Unassembled WGS sequence"/>
</dbReference>
<evidence type="ECO:0000313" key="4">
    <source>
        <dbReference type="Proteomes" id="UP000273977"/>
    </source>
</evidence>
<reference evidence="3 4" key="1">
    <citation type="submission" date="2018-11" db="EMBL/GenBank/DDBJ databases">
        <title>Aerococcus sp. SJQ22, whole genome shotgun sequence.</title>
        <authorList>
            <person name="Sun L."/>
            <person name="Gao X."/>
            <person name="Chen W."/>
            <person name="Huang K."/>
        </authorList>
    </citation>
    <scope>NUCLEOTIDE SEQUENCE [LARGE SCALE GENOMIC DNA]</scope>
    <source>
        <strain evidence="3 4">SJQ22</strain>
    </source>
</reference>
<dbReference type="RefSeq" id="WP_123779867.1">
    <property type="nucleotide sequence ID" value="NZ_RKMG01000012.1"/>
</dbReference>
<accession>A0A3N4GEF8</accession>